<sequence>MRRTNSSAKLPDDPTTRWARDAVEGRIVVGEIVRAAAERHLRDIVDRADRDLHWRPEKAGHVLRFLPAVLPITAGAKAGQPFHPLPWQVFCAGSLFGWRMDSGRMRFRRAWLETGKGQAKSPFMAAIGLYMMGWYGIARSEVYSIGQDRRTANVLFSDAVAMCRAAIPGQDDEPEELRETLESRGDVLIRGEGDNAWKIEHPATSSKFQALANGEAISGPRPTLVAADEIHEFKSADAIETWQRAIAKMPGDALMMLGTNTPASTQPVGTAFSDFFQKVARGEVRDDQAFAFIARVDKADRETIFENETAWQKSLPALGITFPVENIRGEVATAKVLLSTAMSVKRLYFGIPVGSTDFWIAEEAWAAVQGELDVEDMRGCPCWLSLDLSQKNDLTALTAVWLKAGRLYAKTWYWTTRAGLADRGRADQAPYEQWVDEGWLEAVPGATIDKTFVAAKVAEICATHDVQFLAFDTAGMADFMAACETVGFPAWRFKGAAEPEGVGLKLVAHAQGTRVIFEDRQLCMPRSVERLEDRILKRDILVEASPVTYWCAGNAQLIADGMKNRAFDKKRSRGRIDGIVTLAMGVGAADTAMQEPPPATSPWDDPEFSLAGA</sequence>
<evidence type="ECO:0000259" key="2">
    <source>
        <dbReference type="Pfam" id="PF03354"/>
    </source>
</evidence>
<dbReference type="InterPro" id="IPR005021">
    <property type="entry name" value="Terminase_largesu-like"/>
</dbReference>
<comment type="caution">
    <text evidence="4">The sequence shown here is derived from an EMBL/GenBank/DDBJ whole genome shotgun (WGS) entry which is preliminary data.</text>
</comment>
<organism evidence="4 5">
    <name type="scientific">Xanthobacter aminoxidans</name>
    <dbReference type="NCBI Taxonomy" id="186280"/>
    <lineage>
        <taxon>Bacteria</taxon>
        <taxon>Pseudomonadati</taxon>
        <taxon>Pseudomonadota</taxon>
        <taxon>Alphaproteobacteria</taxon>
        <taxon>Hyphomicrobiales</taxon>
        <taxon>Xanthobacteraceae</taxon>
        <taxon>Xanthobacter</taxon>
    </lineage>
</organism>
<feature type="domain" description="Terminase large subunit-like endonuclease" evidence="3">
    <location>
        <begin position="283"/>
        <end position="484"/>
    </location>
</feature>
<evidence type="ECO:0000256" key="1">
    <source>
        <dbReference type="SAM" id="MobiDB-lite"/>
    </source>
</evidence>
<dbReference type="EMBL" id="JBAFUR010000001">
    <property type="protein sequence ID" value="MFG1250586.1"/>
    <property type="molecule type" value="Genomic_DNA"/>
</dbReference>
<reference evidence="4 5" key="1">
    <citation type="submission" date="2024-02" db="EMBL/GenBank/DDBJ databases">
        <title>Expansion and revision of Xanthobacter and proposal of Roseixanthobacter gen. nov.</title>
        <authorList>
            <person name="Soltysiak M.P.M."/>
            <person name="Jalihal A."/>
            <person name="Ory A."/>
            <person name="Chrisophersen C."/>
            <person name="Lee A.D."/>
            <person name="Boulton J."/>
            <person name="Springer M."/>
        </authorList>
    </citation>
    <scope>NUCLEOTIDE SEQUENCE [LARGE SCALE GENOMIC DNA]</scope>
    <source>
        <strain evidence="4 5">CB5</strain>
    </source>
</reference>
<dbReference type="Gene3D" id="3.40.50.300">
    <property type="entry name" value="P-loop containing nucleotide triphosphate hydrolases"/>
    <property type="match status" value="1"/>
</dbReference>
<feature type="domain" description="Terminase large subunit-like ATPase" evidence="2">
    <location>
        <begin position="86"/>
        <end position="254"/>
    </location>
</feature>
<dbReference type="Proteomes" id="UP001604043">
    <property type="component" value="Unassembled WGS sequence"/>
</dbReference>
<dbReference type="InterPro" id="IPR046462">
    <property type="entry name" value="TerL_nuclease"/>
</dbReference>
<evidence type="ECO:0000313" key="5">
    <source>
        <dbReference type="Proteomes" id="UP001604043"/>
    </source>
</evidence>
<proteinExistence type="predicted"/>
<keyword evidence="4" id="KW-0540">Nuclease</keyword>
<dbReference type="Pfam" id="PF20441">
    <property type="entry name" value="TerL_nuclease"/>
    <property type="match status" value="1"/>
</dbReference>
<keyword evidence="4" id="KW-0255">Endonuclease</keyword>
<dbReference type="RefSeq" id="WP_394007074.1">
    <property type="nucleotide sequence ID" value="NZ_JBAFUR010000001.1"/>
</dbReference>
<keyword evidence="5" id="KW-1185">Reference proteome</keyword>
<evidence type="ECO:0000313" key="4">
    <source>
        <dbReference type="EMBL" id="MFG1250586.1"/>
    </source>
</evidence>
<protein>
    <submittedName>
        <fullName evidence="4">Terminase TerL endonuclease subunit</fullName>
    </submittedName>
</protein>
<keyword evidence="4" id="KW-0378">Hydrolase</keyword>
<dbReference type="GO" id="GO:0004519">
    <property type="term" value="F:endonuclease activity"/>
    <property type="evidence" value="ECO:0007669"/>
    <property type="project" value="UniProtKB-KW"/>
</dbReference>
<evidence type="ECO:0000259" key="3">
    <source>
        <dbReference type="Pfam" id="PF20441"/>
    </source>
</evidence>
<name>A0ABW6Z9Z8_9HYPH</name>
<dbReference type="PANTHER" id="PTHR41287:SF1">
    <property type="entry name" value="PROTEIN YMFN"/>
    <property type="match status" value="1"/>
</dbReference>
<dbReference type="InterPro" id="IPR046461">
    <property type="entry name" value="TerL_ATPase"/>
</dbReference>
<dbReference type="Pfam" id="PF03354">
    <property type="entry name" value="TerL_ATPase"/>
    <property type="match status" value="1"/>
</dbReference>
<gene>
    <name evidence="4" type="ORF">V5F30_00110</name>
</gene>
<dbReference type="PANTHER" id="PTHR41287">
    <property type="match status" value="1"/>
</dbReference>
<dbReference type="InterPro" id="IPR027417">
    <property type="entry name" value="P-loop_NTPase"/>
</dbReference>
<accession>A0ABW6Z9Z8</accession>
<feature type="region of interest" description="Disordered" evidence="1">
    <location>
        <begin position="591"/>
        <end position="613"/>
    </location>
</feature>